<organism evidence="5 6">
    <name type="scientific">Pseudomonas cavernicola</name>
    <dbReference type="NCBI Taxonomy" id="2320866"/>
    <lineage>
        <taxon>Bacteria</taxon>
        <taxon>Pseudomonadati</taxon>
        <taxon>Pseudomonadota</taxon>
        <taxon>Gammaproteobacteria</taxon>
        <taxon>Pseudomonadales</taxon>
        <taxon>Pseudomonadaceae</taxon>
        <taxon>Pseudomonas</taxon>
    </lineage>
</organism>
<reference evidence="5 6" key="1">
    <citation type="submission" date="2018-09" db="EMBL/GenBank/DDBJ databases">
        <authorList>
            <person name="Zhu H."/>
        </authorList>
    </citation>
    <scope>NUCLEOTIDE SEQUENCE [LARGE SCALE GENOMIC DNA]</scope>
    <source>
        <strain evidence="5 6">K1S02-6</strain>
    </source>
</reference>
<evidence type="ECO:0000256" key="3">
    <source>
        <dbReference type="ARBA" id="ARBA00023163"/>
    </source>
</evidence>
<accession>A0A418XF12</accession>
<keyword evidence="2" id="KW-0238">DNA-binding</keyword>
<gene>
    <name evidence="5" type="ORF">D3879_15545</name>
</gene>
<dbReference type="InterPro" id="IPR018060">
    <property type="entry name" value="HTH_AraC"/>
</dbReference>
<dbReference type="OrthoDB" id="5582699at2"/>
<dbReference type="PANTHER" id="PTHR47894:SF1">
    <property type="entry name" value="HTH-TYPE TRANSCRIPTIONAL REGULATOR VQSM"/>
    <property type="match status" value="1"/>
</dbReference>
<dbReference type="GO" id="GO:0003700">
    <property type="term" value="F:DNA-binding transcription factor activity"/>
    <property type="evidence" value="ECO:0007669"/>
    <property type="project" value="InterPro"/>
</dbReference>
<keyword evidence="3" id="KW-0804">Transcription</keyword>
<dbReference type="GO" id="GO:0000976">
    <property type="term" value="F:transcription cis-regulatory region binding"/>
    <property type="evidence" value="ECO:0007669"/>
    <property type="project" value="TreeGrafter"/>
</dbReference>
<keyword evidence="1" id="KW-0805">Transcription regulation</keyword>
<evidence type="ECO:0000256" key="2">
    <source>
        <dbReference type="ARBA" id="ARBA00023125"/>
    </source>
</evidence>
<proteinExistence type="predicted"/>
<dbReference type="Proteomes" id="UP000284021">
    <property type="component" value="Unassembled WGS sequence"/>
</dbReference>
<dbReference type="RefSeq" id="WP_119955210.1">
    <property type="nucleotide sequence ID" value="NZ_QYUR01000003.1"/>
</dbReference>
<dbReference type="Pfam" id="PF12833">
    <property type="entry name" value="HTH_18"/>
    <property type="match status" value="1"/>
</dbReference>
<dbReference type="AlphaFoldDB" id="A0A418XF12"/>
<protein>
    <submittedName>
        <fullName evidence="5">AraC family transcriptional regulator</fullName>
    </submittedName>
</protein>
<evidence type="ECO:0000256" key="1">
    <source>
        <dbReference type="ARBA" id="ARBA00023015"/>
    </source>
</evidence>
<evidence type="ECO:0000313" key="6">
    <source>
        <dbReference type="Proteomes" id="UP000284021"/>
    </source>
</evidence>
<name>A0A418XF12_9PSED</name>
<dbReference type="EMBL" id="QYUR01000003">
    <property type="protein sequence ID" value="RJG11079.1"/>
    <property type="molecule type" value="Genomic_DNA"/>
</dbReference>
<evidence type="ECO:0000259" key="4">
    <source>
        <dbReference type="PROSITE" id="PS01124"/>
    </source>
</evidence>
<evidence type="ECO:0000313" key="5">
    <source>
        <dbReference type="EMBL" id="RJG11079.1"/>
    </source>
</evidence>
<comment type="caution">
    <text evidence="5">The sequence shown here is derived from an EMBL/GenBank/DDBJ whole genome shotgun (WGS) entry which is preliminary data.</text>
</comment>
<dbReference type="InterPro" id="IPR032687">
    <property type="entry name" value="AraC-type_N"/>
</dbReference>
<dbReference type="InterPro" id="IPR009057">
    <property type="entry name" value="Homeodomain-like_sf"/>
</dbReference>
<dbReference type="Pfam" id="PF12625">
    <property type="entry name" value="Arabinose_bd"/>
    <property type="match status" value="1"/>
</dbReference>
<dbReference type="PANTHER" id="PTHR47894">
    <property type="entry name" value="HTH-TYPE TRANSCRIPTIONAL REGULATOR GADX"/>
    <property type="match status" value="1"/>
</dbReference>
<dbReference type="SUPFAM" id="SSF46689">
    <property type="entry name" value="Homeodomain-like"/>
    <property type="match status" value="1"/>
</dbReference>
<dbReference type="GO" id="GO:0005829">
    <property type="term" value="C:cytosol"/>
    <property type="evidence" value="ECO:0007669"/>
    <property type="project" value="TreeGrafter"/>
</dbReference>
<dbReference type="SMART" id="SM00342">
    <property type="entry name" value="HTH_ARAC"/>
    <property type="match status" value="1"/>
</dbReference>
<keyword evidence="6" id="KW-1185">Reference proteome</keyword>
<feature type="domain" description="HTH araC/xylS-type" evidence="4">
    <location>
        <begin position="243"/>
        <end position="340"/>
    </location>
</feature>
<dbReference type="Gene3D" id="1.10.10.60">
    <property type="entry name" value="Homeodomain-like"/>
    <property type="match status" value="1"/>
</dbReference>
<dbReference type="PROSITE" id="PS01124">
    <property type="entry name" value="HTH_ARAC_FAMILY_2"/>
    <property type="match status" value="1"/>
</dbReference>
<sequence length="362" mass="40225">MTKNDQPVLANAFYTPTILPAIEELLARGIALERIEGELRRSTFELRTPFSRAPLFLSRRFWALALETSGDPMLGLLAGRRFTSTLTNGLTYLFDAAGTLESACGYFCEHFPFFNGHLRAEVLHAGGSIQLRLVEPGTLRSGVQSADYTLIGICGLIRRKFIASGVEHDPIFAVSLPQAQPADCRPYTEVLHVPVHWGQPCLAVHLDPALFSLPLTAGNQVLEETLVTLLEQSRAHSQRSLLDEVADYICSHLAQGPALSDFCSTQHLIERTAARRLKALGWSFSEMLDEYRRYYAEDLLAEQQLGLAEISDRLGYGDVQSFARACQRWFGCAPGNYRERLLLVGSCRSSVECARLGDAPYR</sequence>